<dbReference type="PANTHER" id="PTHR12126:SF11">
    <property type="entry name" value="NADH DEHYDROGENASE [UBIQUINONE] 1 ALPHA SUBCOMPLEX SUBUNIT 9, MITOCHONDRIAL"/>
    <property type="match status" value="1"/>
</dbReference>
<evidence type="ECO:0000256" key="1">
    <source>
        <dbReference type="SAM" id="Phobius"/>
    </source>
</evidence>
<dbReference type="InterPro" id="IPR036291">
    <property type="entry name" value="NAD(P)-bd_dom_sf"/>
</dbReference>
<dbReference type="PANTHER" id="PTHR12126">
    <property type="entry name" value="NADH-UBIQUINONE OXIDOREDUCTASE 39 KDA SUBUNIT-RELATED"/>
    <property type="match status" value="1"/>
</dbReference>
<proteinExistence type="predicted"/>
<reference evidence="3 4" key="1">
    <citation type="submission" date="2021-01" db="EMBL/GenBank/DDBJ databases">
        <title>Draft Genome Sequence and Polyhydroxyalkanoate Biosynthetic Potential of Jeongeupia naejangsanensis Type Strain DSM 24253.</title>
        <authorList>
            <person name="Turrini P."/>
            <person name="Artuso I."/>
            <person name="Lugli G.A."/>
            <person name="Frangipani E."/>
            <person name="Ventura M."/>
            <person name="Visca P."/>
        </authorList>
    </citation>
    <scope>NUCLEOTIDE SEQUENCE [LARGE SCALE GENOMIC DNA]</scope>
    <source>
        <strain evidence="3 4">DSM 24253</strain>
    </source>
</reference>
<dbReference type="Proteomes" id="UP000809431">
    <property type="component" value="Unassembled WGS sequence"/>
</dbReference>
<sequence>MKAQRILLLGADGFLGRHLKTALLAAGHDVVDGVHRPTRSDQIAIDFGRDHSVADWRPRLAGIDSVINCVGLFRETPTASFDAIHVTAPRTLYAACRETGARRVLLVSALGAAADANTRYWQSKAEGEVALRESGIDWCIVRPSLVYGDDGASTRLFATLAQLPLLALPAQCGNVQPIHVDDFAAGCVALLMQYEQANRAFDATGPTSLPFADYLQLLGRKQWRLRIPQALCRLIARMAEALPGALLTRDSLTMLATGNTADGHEFAGLLARPLREPASFISPALRLRASVGVARGWLRGGLAFVWFATAVVSLWVYPAEASHRLLAACHVPPLLFEPMRIGAAGLDALFGVLTLCKPSRRLWQAQLALIAFYSVIIALCLPEFLIHPFGPLTKNAGLLAALLALLATEEK</sequence>
<feature type="domain" description="NAD(P)-binding" evidence="2">
    <location>
        <begin position="10"/>
        <end position="151"/>
    </location>
</feature>
<organism evidence="3 4">
    <name type="scientific">Jeongeupia naejangsanensis</name>
    <dbReference type="NCBI Taxonomy" id="613195"/>
    <lineage>
        <taxon>Bacteria</taxon>
        <taxon>Pseudomonadati</taxon>
        <taxon>Pseudomonadota</taxon>
        <taxon>Betaproteobacteria</taxon>
        <taxon>Neisseriales</taxon>
        <taxon>Chitinibacteraceae</taxon>
        <taxon>Jeongeupia</taxon>
    </lineage>
</organism>
<dbReference type="InterPro" id="IPR025695">
    <property type="entry name" value="DoxX-like"/>
</dbReference>
<keyword evidence="1" id="KW-0812">Transmembrane</keyword>
<gene>
    <name evidence="3" type="ORF">JMJ54_06035</name>
</gene>
<evidence type="ECO:0000313" key="3">
    <source>
        <dbReference type="EMBL" id="MBM3115381.1"/>
    </source>
</evidence>
<evidence type="ECO:0000313" key="4">
    <source>
        <dbReference type="Proteomes" id="UP000809431"/>
    </source>
</evidence>
<keyword evidence="4" id="KW-1185">Reference proteome</keyword>
<dbReference type="SUPFAM" id="SSF51735">
    <property type="entry name" value="NAD(P)-binding Rossmann-fold domains"/>
    <property type="match status" value="1"/>
</dbReference>
<accession>A0ABS2BIF1</accession>
<dbReference type="RefSeq" id="WP_203537050.1">
    <property type="nucleotide sequence ID" value="NZ_JAESND010000002.1"/>
</dbReference>
<feature type="transmembrane region" description="Helical" evidence="1">
    <location>
        <begin position="367"/>
        <end position="386"/>
    </location>
</feature>
<dbReference type="InterPro" id="IPR016040">
    <property type="entry name" value="NAD(P)-bd_dom"/>
</dbReference>
<feature type="transmembrane region" description="Helical" evidence="1">
    <location>
        <begin position="296"/>
        <end position="318"/>
    </location>
</feature>
<dbReference type="InterPro" id="IPR051207">
    <property type="entry name" value="ComplexI_NDUFA9_subunit"/>
</dbReference>
<keyword evidence="1" id="KW-0472">Membrane</keyword>
<dbReference type="EMBL" id="JAESND010000002">
    <property type="protein sequence ID" value="MBM3115381.1"/>
    <property type="molecule type" value="Genomic_DNA"/>
</dbReference>
<comment type="caution">
    <text evidence="3">The sequence shown here is derived from an EMBL/GenBank/DDBJ whole genome shotgun (WGS) entry which is preliminary data.</text>
</comment>
<dbReference type="Gene3D" id="3.40.50.720">
    <property type="entry name" value="NAD(P)-binding Rossmann-like Domain"/>
    <property type="match status" value="1"/>
</dbReference>
<dbReference type="Pfam" id="PF13460">
    <property type="entry name" value="NAD_binding_10"/>
    <property type="match status" value="1"/>
</dbReference>
<dbReference type="Pfam" id="PF13781">
    <property type="entry name" value="DoxX_3"/>
    <property type="match status" value="1"/>
</dbReference>
<keyword evidence="1" id="KW-1133">Transmembrane helix</keyword>
<evidence type="ECO:0000259" key="2">
    <source>
        <dbReference type="Pfam" id="PF13460"/>
    </source>
</evidence>
<protein>
    <submittedName>
        <fullName evidence="3">SDR family oxidoreductase</fullName>
    </submittedName>
</protein>
<name>A0ABS2BIF1_9NEIS</name>